<reference evidence="6" key="2">
    <citation type="submission" date="2025-08" db="UniProtKB">
        <authorList>
            <consortium name="RefSeq"/>
        </authorList>
    </citation>
    <scope>IDENTIFICATION</scope>
    <source>
        <tissue evidence="6">Leaf</tissue>
    </source>
</reference>
<protein>
    <submittedName>
        <fullName evidence="6">Protein YLS9-like</fullName>
    </submittedName>
</protein>
<evidence type="ECO:0000256" key="3">
    <source>
        <dbReference type="SAM" id="MobiDB-lite"/>
    </source>
</evidence>
<name>A0ABM0UMC0_CAMSA</name>
<feature type="compositionally biased region" description="Low complexity" evidence="3">
    <location>
        <begin position="27"/>
        <end position="45"/>
    </location>
</feature>
<feature type="region of interest" description="Disordered" evidence="3">
    <location>
        <begin position="1"/>
        <end position="45"/>
    </location>
</feature>
<gene>
    <name evidence="6" type="primary">LOC104726149</name>
</gene>
<feature type="compositionally biased region" description="Pro residues" evidence="3">
    <location>
        <begin position="1"/>
        <end position="16"/>
    </location>
</feature>
<evidence type="ECO:0000256" key="4">
    <source>
        <dbReference type="SAM" id="Phobius"/>
    </source>
</evidence>
<evidence type="ECO:0000313" key="6">
    <source>
        <dbReference type="RefSeq" id="XP_010443246.1"/>
    </source>
</evidence>
<proteinExistence type="predicted"/>
<keyword evidence="2 4" id="KW-0472">Membrane</keyword>
<dbReference type="GeneID" id="104726149"/>
<comment type="subcellular location">
    <subcellularLocation>
        <location evidence="1">Membrane</location>
    </subcellularLocation>
</comment>
<keyword evidence="4" id="KW-0812">Transmembrane</keyword>
<feature type="region of interest" description="Disordered" evidence="3">
    <location>
        <begin position="53"/>
        <end position="72"/>
    </location>
</feature>
<keyword evidence="5" id="KW-1185">Reference proteome</keyword>
<dbReference type="PANTHER" id="PTHR31234">
    <property type="entry name" value="LATE EMBRYOGENESIS ABUNDANT (LEA) HYDROXYPROLINE-RICH GLYCOPROTEIN FAMILY"/>
    <property type="match status" value="1"/>
</dbReference>
<keyword evidence="4" id="KW-1133">Transmembrane helix</keyword>
<evidence type="ECO:0000256" key="2">
    <source>
        <dbReference type="ARBA" id="ARBA00023136"/>
    </source>
</evidence>
<dbReference type="Proteomes" id="UP000694864">
    <property type="component" value="Chromosome 11"/>
</dbReference>
<dbReference type="PANTHER" id="PTHR31234:SF42">
    <property type="entry name" value="LATE EMBRYOGENESIS ABUNDANT (LEA) HYDROXYPROLINE-RICH GLYCOPROTEIN FAMILY"/>
    <property type="match status" value="1"/>
</dbReference>
<sequence>MSNLHPPQPSETPPWETPSSKWYTPINTPWRTTPRSTNSTPSTTPIALTEVTVSKSPLSRQNSPTTPKLDGIETQPLHETMVLLQLRTTRTSPWIWCGAALCFIFSILLIVFGIATLILFLAVRPRTSVFDISNAKLNTILFQSPVYFNGDMLLQLNFTNPNKKLNVRFENLLVELWFADIKIATQGVLPFSLRNSKTRLEPIRLISNSIFLPVNHIIELRRQVTSNRIDYEIRSKFKVKAVLGFVPYSYWLHGSCQLQLTSPPAGGLVSRNCTTKRW</sequence>
<organism evidence="5 6">
    <name type="scientific">Camelina sativa</name>
    <name type="common">False flax</name>
    <name type="synonym">Myagrum sativum</name>
    <dbReference type="NCBI Taxonomy" id="90675"/>
    <lineage>
        <taxon>Eukaryota</taxon>
        <taxon>Viridiplantae</taxon>
        <taxon>Streptophyta</taxon>
        <taxon>Embryophyta</taxon>
        <taxon>Tracheophyta</taxon>
        <taxon>Spermatophyta</taxon>
        <taxon>Magnoliopsida</taxon>
        <taxon>eudicotyledons</taxon>
        <taxon>Gunneridae</taxon>
        <taxon>Pentapetalae</taxon>
        <taxon>rosids</taxon>
        <taxon>malvids</taxon>
        <taxon>Brassicales</taxon>
        <taxon>Brassicaceae</taxon>
        <taxon>Camelineae</taxon>
        <taxon>Camelina</taxon>
    </lineage>
</organism>
<reference evidence="5" key="1">
    <citation type="journal article" date="2014" name="Nat. Commun.">
        <title>The emerging biofuel crop Camelina sativa retains a highly undifferentiated hexaploid genome structure.</title>
        <authorList>
            <person name="Kagale S."/>
            <person name="Koh C."/>
            <person name="Nixon J."/>
            <person name="Bollina V."/>
            <person name="Clarke W.E."/>
            <person name="Tuteja R."/>
            <person name="Spillane C."/>
            <person name="Robinson S.J."/>
            <person name="Links M.G."/>
            <person name="Clarke C."/>
            <person name="Higgins E.E."/>
            <person name="Huebert T."/>
            <person name="Sharpe A.G."/>
            <person name="Parkin I.A."/>
        </authorList>
    </citation>
    <scope>NUCLEOTIDE SEQUENCE [LARGE SCALE GENOMIC DNA]</scope>
    <source>
        <strain evidence="5">cv. DH55</strain>
    </source>
</reference>
<evidence type="ECO:0000256" key="1">
    <source>
        <dbReference type="ARBA" id="ARBA00004370"/>
    </source>
</evidence>
<accession>A0ABM0UMC0</accession>
<feature type="compositionally biased region" description="Polar residues" evidence="3">
    <location>
        <begin position="53"/>
        <end position="66"/>
    </location>
</feature>
<dbReference type="RefSeq" id="XP_010443246.1">
    <property type="nucleotide sequence ID" value="XM_010444944.2"/>
</dbReference>
<feature type="transmembrane region" description="Helical" evidence="4">
    <location>
        <begin position="93"/>
        <end position="123"/>
    </location>
</feature>
<dbReference type="InterPro" id="IPR044839">
    <property type="entry name" value="NDR1-like"/>
</dbReference>
<evidence type="ECO:0000313" key="5">
    <source>
        <dbReference type="Proteomes" id="UP000694864"/>
    </source>
</evidence>